<accession>A0AAV8VD66</accession>
<dbReference type="Proteomes" id="UP001159042">
    <property type="component" value="Unassembled WGS sequence"/>
</dbReference>
<dbReference type="GO" id="GO:0015074">
    <property type="term" value="P:DNA integration"/>
    <property type="evidence" value="ECO:0007669"/>
    <property type="project" value="InterPro"/>
</dbReference>
<dbReference type="PANTHER" id="PTHR30349">
    <property type="entry name" value="PHAGE INTEGRASE-RELATED"/>
    <property type="match status" value="1"/>
</dbReference>
<gene>
    <name evidence="5" type="ORF">NQ315_009044</name>
</gene>
<dbReference type="SUPFAM" id="SSF56349">
    <property type="entry name" value="DNA breaking-rejoining enzymes"/>
    <property type="match status" value="1"/>
</dbReference>
<organism evidence="5 6">
    <name type="scientific">Exocentrus adspersus</name>
    <dbReference type="NCBI Taxonomy" id="1586481"/>
    <lineage>
        <taxon>Eukaryota</taxon>
        <taxon>Metazoa</taxon>
        <taxon>Ecdysozoa</taxon>
        <taxon>Arthropoda</taxon>
        <taxon>Hexapoda</taxon>
        <taxon>Insecta</taxon>
        <taxon>Pterygota</taxon>
        <taxon>Neoptera</taxon>
        <taxon>Endopterygota</taxon>
        <taxon>Coleoptera</taxon>
        <taxon>Polyphaga</taxon>
        <taxon>Cucujiformia</taxon>
        <taxon>Chrysomeloidea</taxon>
        <taxon>Cerambycidae</taxon>
        <taxon>Lamiinae</taxon>
        <taxon>Acanthocinini</taxon>
        <taxon>Exocentrus</taxon>
    </lineage>
</organism>
<feature type="domain" description="Tyr recombinase" evidence="4">
    <location>
        <begin position="91"/>
        <end position="281"/>
    </location>
</feature>
<dbReference type="PANTHER" id="PTHR30349:SF41">
    <property type="entry name" value="INTEGRASE_RECOMBINASE PROTEIN MJ0367-RELATED"/>
    <property type="match status" value="1"/>
</dbReference>
<keyword evidence="1" id="KW-0238">DNA-binding</keyword>
<evidence type="ECO:0000313" key="5">
    <source>
        <dbReference type="EMBL" id="KAJ8912220.1"/>
    </source>
</evidence>
<dbReference type="EMBL" id="JANEYG010000141">
    <property type="protein sequence ID" value="KAJ8912220.1"/>
    <property type="molecule type" value="Genomic_DNA"/>
</dbReference>
<name>A0AAV8VD66_9CUCU</name>
<evidence type="ECO:0000256" key="1">
    <source>
        <dbReference type="ARBA" id="ARBA00023125"/>
    </source>
</evidence>
<feature type="region of interest" description="Disordered" evidence="3">
    <location>
        <begin position="318"/>
        <end position="343"/>
    </location>
</feature>
<dbReference type="Pfam" id="PF00589">
    <property type="entry name" value="Phage_integrase"/>
    <property type="match status" value="1"/>
</dbReference>
<comment type="caution">
    <text evidence="5">The sequence shown here is derived from an EMBL/GenBank/DDBJ whole genome shotgun (WGS) entry which is preliminary data.</text>
</comment>
<proteinExistence type="predicted"/>
<evidence type="ECO:0000313" key="6">
    <source>
        <dbReference type="Proteomes" id="UP001159042"/>
    </source>
</evidence>
<sequence>SEYSESCTLPNITEAANSACENILPNKSRSRYELIYKKFMDWRRDNQINSFSENVLLAYISEISKNLKPHISKYAKVKAFLKRKSTGYRSKKAKVLTPQQIQTFIKDAPDHRFLFTKVALIFGIAGACRSHELRDLEINNVQDLEKALLVTIPNTKTHTPRSFTITTSYYNICKKYINLRPLGINTSSRFFLNYQNGKCTKQAIGINKFGNVPKQIAAFLNLPDVNLYTGHSLRRSSTTVLADTGANLTEIKQHGGWKSSTVAEQYIEDSVMNKMKRGQKIFHSLENTSEAVNIPETAIINVDVPELDDLPIYRSIQSSTENLPPPSTRTKEITNVNTTPSLY</sequence>
<dbReference type="PROSITE" id="PS51898">
    <property type="entry name" value="TYR_RECOMBINASE"/>
    <property type="match status" value="1"/>
</dbReference>
<evidence type="ECO:0000256" key="3">
    <source>
        <dbReference type="SAM" id="MobiDB-lite"/>
    </source>
</evidence>
<dbReference type="InterPro" id="IPR050090">
    <property type="entry name" value="Tyrosine_recombinase_XerCD"/>
</dbReference>
<evidence type="ECO:0000259" key="4">
    <source>
        <dbReference type="PROSITE" id="PS51898"/>
    </source>
</evidence>
<evidence type="ECO:0000256" key="2">
    <source>
        <dbReference type="ARBA" id="ARBA00023172"/>
    </source>
</evidence>
<feature type="compositionally biased region" description="Polar residues" evidence="3">
    <location>
        <begin position="333"/>
        <end position="343"/>
    </location>
</feature>
<keyword evidence="6" id="KW-1185">Reference proteome</keyword>
<protein>
    <recommendedName>
        <fullName evidence="4">Tyr recombinase domain-containing protein</fullName>
    </recommendedName>
</protein>
<dbReference type="GO" id="GO:0006310">
    <property type="term" value="P:DNA recombination"/>
    <property type="evidence" value="ECO:0007669"/>
    <property type="project" value="UniProtKB-KW"/>
</dbReference>
<dbReference type="GO" id="GO:0003677">
    <property type="term" value="F:DNA binding"/>
    <property type="evidence" value="ECO:0007669"/>
    <property type="project" value="UniProtKB-KW"/>
</dbReference>
<feature type="non-terminal residue" evidence="5">
    <location>
        <position position="1"/>
    </location>
</feature>
<keyword evidence="2" id="KW-0233">DNA recombination</keyword>
<dbReference type="Gene3D" id="1.10.443.10">
    <property type="entry name" value="Intergrase catalytic core"/>
    <property type="match status" value="1"/>
</dbReference>
<dbReference type="InterPro" id="IPR002104">
    <property type="entry name" value="Integrase_catalytic"/>
</dbReference>
<reference evidence="5 6" key="1">
    <citation type="journal article" date="2023" name="Insect Mol. Biol.">
        <title>Genome sequencing provides insights into the evolution of gene families encoding plant cell wall-degrading enzymes in longhorned beetles.</title>
        <authorList>
            <person name="Shin N.R."/>
            <person name="Okamura Y."/>
            <person name="Kirsch R."/>
            <person name="Pauchet Y."/>
        </authorList>
    </citation>
    <scope>NUCLEOTIDE SEQUENCE [LARGE SCALE GENOMIC DNA]</scope>
    <source>
        <strain evidence="5">EAD_L_NR</strain>
    </source>
</reference>
<dbReference type="AlphaFoldDB" id="A0AAV8VD66"/>
<dbReference type="InterPro" id="IPR011010">
    <property type="entry name" value="DNA_brk_join_enz"/>
</dbReference>
<dbReference type="InterPro" id="IPR013762">
    <property type="entry name" value="Integrase-like_cat_sf"/>
</dbReference>